<accession>A0A944M7S4</accession>
<keyword evidence="1" id="KW-0805">Transcription regulation</keyword>
<evidence type="ECO:0000259" key="4">
    <source>
        <dbReference type="PROSITE" id="PS50937"/>
    </source>
</evidence>
<dbReference type="EMBL" id="JAHHGM010000005">
    <property type="protein sequence ID" value="MBT2988814.1"/>
    <property type="molecule type" value="Genomic_DNA"/>
</dbReference>
<sequence length="324" mass="36183">MNKQSTDAPGEAAYQDGFPIRVLAERTGVATSTLRAWERRYNLLTPQRTPKGHRVYREKDARIVERVVELLHEGHSLAAIAKQIRQPVQRIERWQPEMDLTGVWRDYLQDTLRAIGDFSHERIEAVFNEASSLYPLDMVTERLIEPTLVALGQGWQSNPAGIAEEHFYSCWVRNRLGARFHHGYNQATGARILCACIPGDNHDIGLMLFALSAQSRGYRVLYFGQDLPLEQIPQIVERSGARAVILSAREPLIEDRERQLAALSRQSGVPAMLGGQASDKPLPTFEAAGGIRLGSRMLAALQVLVSRVDVHSGGSGWRRISNDG</sequence>
<dbReference type="Proteomes" id="UP000770889">
    <property type="component" value="Unassembled WGS sequence"/>
</dbReference>
<dbReference type="Gene3D" id="3.40.50.280">
    <property type="entry name" value="Cobalamin-binding domain"/>
    <property type="match status" value="1"/>
</dbReference>
<comment type="caution">
    <text evidence="6">The sequence shown here is derived from an EMBL/GenBank/DDBJ whole genome shotgun (WGS) entry which is preliminary data.</text>
</comment>
<dbReference type="InterPro" id="IPR000551">
    <property type="entry name" value="MerR-type_HTH_dom"/>
</dbReference>
<dbReference type="InterPro" id="IPR009061">
    <property type="entry name" value="DNA-bd_dom_put_sf"/>
</dbReference>
<dbReference type="PROSITE" id="PS51332">
    <property type="entry name" value="B12_BINDING"/>
    <property type="match status" value="1"/>
</dbReference>
<dbReference type="GO" id="GO:0003677">
    <property type="term" value="F:DNA binding"/>
    <property type="evidence" value="ECO:0007669"/>
    <property type="project" value="UniProtKB-KW"/>
</dbReference>
<evidence type="ECO:0000256" key="2">
    <source>
        <dbReference type="ARBA" id="ARBA00023125"/>
    </source>
</evidence>
<evidence type="ECO:0000259" key="5">
    <source>
        <dbReference type="PROSITE" id="PS51332"/>
    </source>
</evidence>
<dbReference type="PANTHER" id="PTHR30204:SF67">
    <property type="entry name" value="HTH-TYPE TRANSCRIPTIONAL REGULATOR MLRA-RELATED"/>
    <property type="match status" value="1"/>
</dbReference>
<dbReference type="PROSITE" id="PS50937">
    <property type="entry name" value="HTH_MERR_2"/>
    <property type="match status" value="1"/>
</dbReference>
<dbReference type="Pfam" id="PF02607">
    <property type="entry name" value="B12-binding_2"/>
    <property type="match status" value="1"/>
</dbReference>
<dbReference type="CDD" id="cd02065">
    <property type="entry name" value="B12-binding_like"/>
    <property type="match status" value="1"/>
</dbReference>
<dbReference type="SUPFAM" id="SSF52242">
    <property type="entry name" value="Cobalamin (vitamin B12)-binding domain"/>
    <property type="match status" value="1"/>
</dbReference>
<reference evidence="6 7" key="1">
    <citation type="submission" date="2021-05" db="EMBL/GenBank/DDBJ databases">
        <title>Genetic and Functional Diversity in Clade A Lucinid endosymbionts from the Bahamas.</title>
        <authorList>
            <person name="Giani N.M."/>
            <person name="Engel A.S."/>
            <person name="Campbell B.J."/>
        </authorList>
    </citation>
    <scope>NUCLEOTIDE SEQUENCE [LARGE SCALE GENOMIC DNA]</scope>
    <source>
        <strain evidence="6">LUC16012Gg_MoonRockCtena</strain>
    </source>
</reference>
<keyword evidence="2" id="KW-0238">DNA-binding</keyword>
<dbReference type="InterPro" id="IPR006158">
    <property type="entry name" value="Cobalamin-bd"/>
</dbReference>
<dbReference type="SMART" id="SM00422">
    <property type="entry name" value="HTH_MERR"/>
    <property type="match status" value="1"/>
</dbReference>
<dbReference type="InterPro" id="IPR003759">
    <property type="entry name" value="Cbl-bd_cap"/>
</dbReference>
<dbReference type="InterPro" id="IPR036594">
    <property type="entry name" value="Meth_synthase_dom"/>
</dbReference>
<dbReference type="PANTHER" id="PTHR30204">
    <property type="entry name" value="REDOX-CYCLING DRUG-SENSING TRANSCRIPTIONAL ACTIVATOR SOXR"/>
    <property type="match status" value="1"/>
</dbReference>
<feature type="domain" description="HTH merR-type" evidence="4">
    <location>
        <begin position="17"/>
        <end position="86"/>
    </location>
</feature>
<dbReference type="Gene3D" id="1.10.1660.10">
    <property type="match status" value="1"/>
</dbReference>
<organism evidence="6 7">
    <name type="scientific">Candidatus Thiodiazotropha taylori</name>
    <dbReference type="NCBI Taxonomy" id="2792791"/>
    <lineage>
        <taxon>Bacteria</taxon>
        <taxon>Pseudomonadati</taxon>
        <taxon>Pseudomonadota</taxon>
        <taxon>Gammaproteobacteria</taxon>
        <taxon>Chromatiales</taxon>
        <taxon>Sedimenticolaceae</taxon>
        <taxon>Candidatus Thiodiazotropha</taxon>
    </lineage>
</organism>
<evidence type="ECO:0000313" key="6">
    <source>
        <dbReference type="EMBL" id="MBT2988814.1"/>
    </source>
</evidence>
<dbReference type="Pfam" id="PF13411">
    <property type="entry name" value="MerR_1"/>
    <property type="match status" value="1"/>
</dbReference>
<evidence type="ECO:0000313" key="7">
    <source>
        <dbReference type="Proteomes" id="UP000770889"/>
    </source>
</evidence>
<keyword evidence="3" id="KW-0804">Transcription</keyword>
<evidence type="ECO:0000256" key="3">
    <source>
        <dbReference type="ARBA" id="ARBA00023163"/>
    </source>
</evidence>
<proteinExistence type="predicted"/>
<dbReference type="GO" id="GO:0031419">
    <property type="term" value="F:cobalamin binding"/>
    <property type="evidence" value="ECO:0007669"/>
    <property type="project" value="InterPro"/>
</dbReference>
<dbReference type="InterPro" id="IPR047057">
    <property type="entry name" value="MerR_fam"/>
</dbReference>
<feature type="domain" description="B12-binding" evidence="5">
    <location>
        <begin position="189"/>
        <end position="315"/>
    </location>
</feature>
<dbReference type="AlphaFoldDB" id="A0A944M7S4"/>
<evidence type="ECO:0000256" key="1">
    <source>
        <dbReference type="ARBA" id="ARBA00023015"/>
    </source>
</evidence>
<dbReference type="GO" id="GO:0003700">
    <property type="term" value="F:DNA-binding transcription factor activity"/>
    <property type="evidence" value="ECO:0007669"/>
    <property type="project" value="InterPro"/>
</dbReference>
<protein>
    <submittedName>
        <fullName evidence="6">MerR family transcriptional regulator</fullName>
    </submittedName>
</protein>
<dbReference type="SUPFAM" id="SSF46955">
    <property type="entry name" value="Putative DNA-binding domain"/>
    <property type="match status" value="1"/>
</dbReference>
<dbReference type="CDD" id="cd01104">
    <property type="entry name" value="HTH_MlrA-CarA"/>
    <property type="match status" value="1"/>
</dbReference>
<name>A0A944M7S4_9GAMM</name>
<gene>
    <name evidence="6" type="ORF">KME65_07590</name>
</gene>
<dbReference type="GO" id="GO:0046872">
    <property type="term" value="F:metal ion binding"/>
    <property type="evidence" value="ECO:0007669"/>
    <property type="project" value="InterPro"/>
</dbReference>
<dbReference type="Gene3D" id="1.10.1240.10">
    <property type="entry name" value="Methionine synthase domain"/>
    <property type="match status" value="1"/>
</dbReference>
<dbReference type="InterPro" id="IPR036724">
    <property type="entry name" value="Cobalamin-bd_sf"/>
</dbReference>